<evidence type="ECO:0000313" key="2">
    <source>
        <dbReference type="Proteomes" id="UP000267804"/>
    </source>
</evidence>
<gene>
    <name evidence="1" type="ORF">CSH63_24945</name>
</gene>
<dbReference type="KEGG" id="mtua:CSH63_24945"/>
<dbReference type="AlphaFoldDB" id="A0A386WRT2"/>
<organism evidence="1 2">
    <name type="scientific">Micromonospora tulbaghiae</name>
    <dbReference type="NCBI Taxonomy" id="479978"/>
    <lineage>
        <taxon>Bacteria</taxon>
        <taxon>Bacillati</taxon>
        <taxon>Actinomycetota</taxon>
        <taxon>Actinomycetes</taxon>
        <taxon>Micromonosporales</taxon>
        <taxon>Micromonosporaceae</taxon>
        <taxon>Micromonospora</taxon>
    </lineage>
</organism>
<reference evidence="1 2" key="1">
    <citation type="submission" date="2017-10" db="EMBL/GenBank/DDBJ databases">
        <title>Integration of genomic and chemical information greatly accelerates assignment of the full stereostructure of myelolactone, a potent inhibitor of myeloma from a marine-derived Micromonospora.</title>
        <authorList>
            <person name="Kim M.C."/>
            <person name="Machado H."/>
            <person name="Jensen P.R."/>
            <person name="Fenical W."/>
        </authorList>
    </citation>
    <scope>NUCLEOTIDE SEQUENCE [LARGE SCALE GENOMIC DNA]</scope>
    <source>
        <strain evidence="1 2">CNY-010</strain>
    </source>
</reference>
<name>A0A386WRT2_9ACTN</name>
<sequence length="60" mass="6684">MGERYVAYCEARDTPGLERRADILARAVADDVPAWLGEVARLEQLRRELAAELDRIQGGA</sequence>
<dbReference type="EMBL" id="CP024087">
    <property type="protein sequence ID" value="AYF30632.1"/>
    <property type="molecule type" value="Genomic_DNA"/>
</dbReference>
<proteinExistence type="predicted"/>
<accession>A0A386WRT2</accession>
<evidence type="ECO:0000313" key="1">
    <source>
        <dbReference type="EMBL" id="AYF30632.1"/>
    </source>
</evidence>
<dbReference type="Proteomes" id="UP000267804">
    <property type="component" value="Chromosome"/>
</dbReference>
<protein>
    <submittedName>
        <fullName evidence="1">Uncharacterized protein</fullName>
    </submittedName>
</protein>